<dbReference type="GO" id="GO:0042781">
    <property type="term" value="F:3'-tRNA processing endoribonuclease activity"/>
    <property type="evidence" value="ECO:0007669"/>
    <property type="project" value="TreeGrafter"/>
</dbReference>
<organism evidence="2 3">
    <name type="scientific">Pseudonocardia endophytica</name>
    <dbReference type="NCBI Taxonomy" id="401976"/>
    <lineage>
        <taxon>Bacteria</taxon>
        <taxon>Bacillati</taxon>
        <taxon>Actinomycetota</taxon>
        <taxon>Actinomycetes</taxon>
        <taxon>Pseudonocardiales</taxon>
        <taxon>Pseudonocardiaceae</taxon>
        <taxon>Pseudonocardia</taxon>
    </lineage>
</organism>
<evidence type="ECO:0000313" key="2">
    <source>
        <dbReference type="EMBL" id="TCK26104.1"/>
    </source>
</evidence>
<feature type="domain" description="Metallo-beta-lactamase" evidence="1">
    <location>
        <begin position="21"/>
        <end position="218"/>
    </location>
</feature>
<dbReference type="Gene3D" id="3.60.15.10">
    <property type="entry name" value="Ribonuclease Z/Hydroxyacylglutathione hydrolase-like"/>
    <property type="match status" value="1"/>
</dbReference>
<dbReference type="InterPro" id="IPR036866">
    <property type="entry name" value="RibonucZ/Hydroxyglut_hydro"/>
</dbReference>
<reference evidence="2 3" key="1">
    <citation type="submission" date="2019-03" db="EMBL/GenBank/DDBJ databases">
        <title>Sequencing the genomes of 1000 actinobacteria strains.</title>
        <authorList>
            <person name="Klenk H.-P."/>
        </authorList>
    </citation>
    <scope>NUCLEOTIDE SEQUENCE [LARGE SCALE GENOMIC DNA]</scope>
    <source>
        <strain evidence="2 3">DSM 44969</strain>
    </source>
</reference>
<dbReference type="Proteomes" id="UP000295560">
    <property type="component" value="Unassembled WGS sequence"/>
</dbReference>
<dbReference type="InterPro" id="IPR001279">
    <property type="entry name" value="Metallo-B-lactamas"/>
</dbReference>
<evidence type="ECO:0000259" key="1">
    <source>
        <dbReference type="SMART" id="SM00849"/>
    </source>
</evidence>
<dbReference type="CDD" id="cd07716">
    <property type="entry name" value="RNaseZ_short-form-like_MBL-fold"/>
    <property type="match status" value="1"/>
</dbReference>
<dbReference type="Pfam" id="PF12706">
    <property type="entry name" value="Lactamase_B_2"/>
    <property type="match status" value="1"/>
</dbReference>
<dbReference type="PANTHER" id="PTHR46018">
    <property type="entry name" value="ZINC PHOSPHODIESTERASE ELAC PROTEIN 1"/>
    <property type="match status" value="1"/>
</dbReference>
<sequence length="264" mass="27580">MSPMRLIVLGCSGSGPGPGSPASGYLVEAGGTRLTLDLGNGTFGALQRHLDPWQLDAAVFSHLHADHCSDFASLTVFRRYHPSPPYDATARKLDVHAPHEAPDRFAAAYAASAAERAQADLSDVFAFHALSDGGSLTVGDATVRTTAVDHPCETYALRVEHGGRTLVYSGDTGPCDGLVTAARGADVLLCEASWPHTCEQYSEPPSGVHLSGRQAGEHAAAAGVGRLLLTHVPAWYDAADLVVEAKAAFDGPVDVVHDGGVYDV</sequence>
<evidence type="ECO:0000313" key="3">
    <source>
        <dbReference type="Proteomes" id="UP000295560"/>
    </source>
</evidence>
<keyword evidence="3" id="KW-1185">Reference proteome</keyword>
<comment type="caution">
    <text evidence="2">The sequence shown here is derived from an EMBL/GenBank/DDBJ whole genome shotgun (WGS) entry which is preliminary data.</text>
</comment>
<dbReference type="SMART" id="SM00849">
    <property type="entry name" value="Lactamase_B"/>
    <property type="match status" value="1"/>
</dbReference>
<dbReference type="AlphaFoldDB" id="A0A4R1HTT9"/>
<proteinExistence type="predicted"/>
<protein>
    <submittedName>
        <fullName evidence="2">Ribonuclease BN (tRNA processing enzyme)</fullName>
    </submittedName>
</protein>
<accession>A0A4R1HTT9</accession>
<dbReference type="EMBL" id="SMFZ01000001">
    <property type="protein sequence ID" value="TCK26104.1"/>
    <property type="molecule type" value="Genomic_DNA"/>
</dbReference>
<gene>
    <name evidence="2" type="ORF">EV378_1933</name>
</gene>
<name>A0A4R1HTT9_PSEEN</name>
<dbReference type="SUPFAM" id="SSF56281">
    <property type="entry name" value="Metallo-hydrolase/oxidoreductase"/>
    <property type="match status" value="1"/>
</dbReference>
<dbReference type="PANTHER" id="PTHR46018:SF4">
    <property type="entry name" value="METALLO-HYDROLASE YHFI-RELATED"/>
    <property type="match status" value="1"/>
</dbReference>